<feature type="domain" description="DUF5753" evidence="1">
    <location>
        <begin position="108"/>
        <end position="270"/>
    </location>
</feature>
<organism evidence="2 3">
    <name type="scientific">Actinokineospora guangxiensis</name>
    <dbReference type="NCBI Taxonomy" id="1490288"/>
    <lineage>
        <taxon>Bacteria</taxon>
        <taxon>Bacillati</taxon>
        <taxon>Actinomycetota</taxon>
        <taxon>Actinomycetes</taxon>
        <taxon>Pseudonocardiales</taxon>
        <taxon>Pseudonocardiaceae</taxon>
        <taxon>Actinokineospora</taxon>
    </lineage>
</organism>
<gene>
    <name evidence="2" type="ORF">ACFPM7_22855</name>
</gene>
<protein>
    <submittedName>
        <fullName evidence="2">Scr1 family TA system antitoxin-like transcriptional regulator</fullName>
    </submittedName>
</protein>
<dbReference type="SUPFAM" id="SSF47413">
    <property type="entry name" value="lambda repressor-like DNA-binding domains"/>
    <property type="match status" value="1"/>
</dbReference>
<dbReference type="InterPro" id="IPR010982">
    <property type="entry name" value="Lambda_DNA-bd_dom_sf"/>
</dbReference>
<keyword evidence="3" id="KW-1185">Reference proteome</keyword>
<sequence>MAEVIDICPVAARKFLSFELGMWCARAGARHVDIGSRLGVTRASVSQMMAGKNLPSRAALELILSFLGASHRTSALSTVLDIARSGTGAARDHVSTAGWVVRDGALSLALESRASSMDVLDTANIAPLLRLPSYDRRFRAVNDLSGLSPCESWRPTIGEFGDRVRWIVAESVLDDSVGAPVPAEQLHHLVQASLLPDVSVRLLPNSAALPGRARASFCVFRSPDWTVAYQENDVESRYFTDPALTGKYEHTFDALFTAALDEQRSRDRITDLTASHARDGALRDEVTV</sequence>
<evidence type="ECO:0000259" key="1">
    <source>
        <dbReference type="Pfam" id="PF19054"/>
    </source>
</evidence>
<dbReference type="EMBL" id="JBHSKF010000013">
    <property type="protein sequence ID" value="MFC5289905.1"/>
    <property type="molecule type" value="Genomic_DNA"/>
</dbReference>
<dbReference type="RefSeq" id="WP_378249774.1">
    <property type="nucleotide sequence ID" value="NZ_JBHSKF010000013.1"/>
</dbReference>
<dbReference type="Pfam" id="PF19054">
    <property type="entry name" value="DUF5753"/>
    <property type="match status" value="1"/>
</dbReference>
<dbReference type="InterPro" id="IPR043917">
    <property type="entry name" value="DUF5753"/>
</dbReference>
<comment type="caution">
    <text evidence="2">The sequence shown here is derived from an EMBL/GenBank/DDBJ whole genome shotgun (WGS) entry which is preliminary data.</text>
</comment>
<proteinExistence type="predicted"/>
<dbReference type="Pfam" id="PF13560">
    <property type="entry name" value="HTH_31"/>
    <property type="match status" value="1"/>
</dbReference>
<accession>A0ABW0EV00</accession>
<evidence type="ECO:0000313" key="3">
    <source>
        <dbReference type="Proteomes" id="UP001596157"/>
    </source>
</evidence>
<dbReference type="Proteomes" id="UP001596157">
    <property type="component" value="Unassembled WGS sequence"/>
</dbReference>
<reference evidence="3" key="1">
    <citation type="journal article" date="2019" name="Int. J. Syst. Evol. Microbiol.">
        <title>The Global Catalogue of Microorganisms (GCM) 10K type strain sequencing project: providing services to taxonomists for standard genome sequencing and annotation.</title>
        <authorList>
            <consortium name="The Broad Institute Genomics Platform"/>
            <consortium name="The Broad Institute Genome Sequencing Center for Infectious Disease"/>
            <person name="Wu L."/>
            <person name="Ma J."/>
        </authorList>
    </citation>
    <scope>NUCLEOTIDE SEQUENCE [LARGE SCALE GENOMIC DNA]</scope>
    <source>
        <strain evidence="3">CCUG 59778</strain>
    </source>
</reference>
<evidence type="ECO:0000313" key="2">
    <source>
        <dbReference type="EMBL" id="MFC5289905.1"/>
    </source>
</evidence>
<name>A0ABW0EV00_9PSEU</name>